<comment type="caution">
    <text evidence="1">The sequence shown here is derived from an EMBL/GenBank/DDBJ whole genome shotgun (WGS) entry which is preliminary data.</text>
</comment>
<sequence length="82" mass="9068">MNIETLWCKEVEITPIATGETLTWFTVRAGYIFIADRGFANCNGVNHVLDRGGDVVLCLELRNLPLMSETGEPFNQLAVSVP</sequence>
<evidence type="ECO:0000313" key="2">
    <source>
        <dbReference type="Proteomes" id="UP000243096"/>
    </source>
</evidence>
<protein>
    <recommendedName>
        <fullName evidence="3">DDE family transposase</fullName>
    </recommendedName>
</protein>
<reference evidence="1 2" key="1">
    <citation type="submission" date="2018-01" db="EMBL/GenBank/DDBJ databases">
        <title>Genomic Encyclopedia of Type Strains, Phase III (KMG-III): the genomes of soil and plant-associated and newly described type strains.</title>
        <authorList>
            <person name="Whitman W."/>
        </authorList>
    </citation>
    <scope>NUCLEOTIDE SEQUENCE [LARGE SCALE GENOMIC DNA]</scope>
    <source>
        <strain evidence="1 2">HKI456</strain>
    </source>
</reference>
<evidence type="ECO:0000313" key="1">
    <source>
        <dbReference type="EMBL" id="PPB83818.1"/>
    </source>
</evidence>
<proteinExistence type="predicted"/>
<evidence type="ECO:0008006" key="3">
    <source>
        <dbReference type="Google" id="ProtNLM"/>
    </source>
</evidence>
<dbReference type="AlphaFoldDB" id="A0A2P5KAS0"/>
<gene>
    <name evidence="1" type="ORF">B0O95_106209</name>
</gene>
<dbReference type="EMBL" id="PRDW01000006">
    <property type="protein sequence ID" value="PPB83818.1"/>
    <property type="molecule type" value="Genomic_DNA"/>
</dbReference>
<dbReference type="Proteomes" id="UP000243096">
    <property type="component" value="Unassembled WGS sequence"/>
</dbReference>
<organism evidence="1 2">
    <name type="scientific">Mycetohabitans endofungorum</name>
    <dbReference type="NCBI Taxonomy" id="417203"/>
    <lineage>
        <taxon>Bacteria</taxon>
        <taxon>Pseudomonadati</taxon>
        <taxon>Pseudomonadota</taxon>
        <taxon>Betaproteobacteria</taxon>
        <taxon>Burkholderiales</taxon>
        <taxon>Burkholderiaceae</taxon>
        <taxon>Mycetohabitans</taxon>
    </lineage>
</organism>
<dbReference type="RefSeq" id="WP_104077459.1">
    <property type="nucleotide sequence ID" value="NZ_CP062179.1"/>
</dbReference>
<keyword evidence="2" id="KW-1185">Reference proteome</keyword>
<accession>A0A2P5KAS0</accession>
<name>A0A2P5KAS0_9BURK</name>